<accession>A0A0C5V268</accession>
<keyword evidence="2" id="KW-1185">Reference proteome</keyword>
<organism evidence="1 2">
    <name type="scientific">Gynuella sunshinyii YC6258</name>
    <dbReference type="NCBI Taxonomy" id="1445510"/>
    <lineage>
        <taxon>Bacteria</taxon>
        <taxon>Pseudomonadati</taxon>
        <taxon>Pseudomonadota</taxon>
        <taxon>Gammaproteobacteria</taxon>
        <taxon>Oceanospirillales</taxon>
        <taxon>Saccharospirillaceae</taxon>
        <taxon>Gynuella</taxon>
    </lineage>
</organism>
<dbReference type="KEGG" id="gsn:YC6258_01572"/>
<dbReference type="HOGENOM" id="CLU_2825091_0_0_6"/>
<sequence>MLYPKSLPYRRNLIITGNAQHSGQAEVICVLALGKLSVGVNTDMADGCAGVCVRSLFKVNRISSKC</sequence>
<dbReference type="EMBL" id="CP007142">
    <property type="protein sequence ID" value="AJQ93620.1"/>
    <property type="molecule type" value="Genomic_DNA"/>
</dbReference>
<proteinExistence type="predicted"/>
<evidence type="ECO:0000313" key="2">
    <source>
        <dbReference type="Proteomes" id="UP000032266"/>
    </source>
</evidence>
<dbReference type="Proteomes" id="UP000032266">
    <property type="component" value="Chromosome"/>
</dbReference>
<gene>
    <name evidence="1" type="ORF">YC6258_01572</name>
</gene>
<reference evidence="1 2" key="1">
    <citation type="submission" date="2014-01" db="EMBL/GenBank/DDBJ databases">
        <title>Full genme sequencing of cellulolytic bacterium Gynuella sunshinyii YC6258T gen. nov., sp. nov.</title>
        <authorList>
            <person name="Khan H."/>
            <person name="Chung E.J."/>
            <person name="Chung Y.R."/>
        </authorList>
    </citation>
    <scope>NUCLEOTIDE SEQUENCE [LARGE SCALE GENOMIC DNA]</scope>
    <source>
        <strain evidence="1 2">YC6258</strain>
    </source>
</reference>
<dbReference type="AlphaFoldDB" id="A0A0C5V268"/>
<name>A0A0C5V268_9GAMM</name>
<evidence type="ECO:0000313" key="1">
    <source>
        <dbReference type="EMBL" id="AJQ93620.1"/>
    </source>
</evidence>
<protein>
    <submittedName>
        <fullName evidence="1">Uncharacterized protein</fullName>
    </submittedName>
</protein>